<dbReference type="InterPro" id="IPR007627">
    <property type="entry name" value="RNA_pol_sigma70_r2"/>
</dbReference>
<keyword evidence="9" id="KW-1185">Reference proteome</keyword>
<dbReference type="NCBIfam" id="NF006071">
    <property type="entry name" value="PRK08215.1"/>
    <property type="match status" value="1"/>
</dbReference>
<dbReference type="NCBIfam" id="TIGR02937">
    <property type="entry name" value="sigma70-ECF"/>
    <property type="match status" value="1"/>
</dbReference>
<evidence type="ECO:0000256" key="3">
    <source>
        <dbReference type="ARBA" id="ARBA00023125"/>
    </source>
</evidence>
<name>A0ABR7IA02_9FIRM</name>
<reference evidence="8 9" key="1">
    <citation type="submission" date="2020-08" db="EMBL/GenBank/DDBJ databases">
        <title>Genome public.</title>
        <authorList>
            <person name="Liu C."/>
            <person name="Sun Q."/>
        </authorList>
    </citation>
    <scope>NUCLEOTIDE SEQUENCE [LARGE SCALE GENOMIC DNA]</scope>
    <source>
        <strain evidence="8 9">BX0805</strain>
    </source>
</reference>
<dbReference type="InterPro" id="IPR050239">
    <property type="entry name" value="Sigma-70_RNA_pol_init_factors"/>
</dbReference>
<dbReference type="PANTHER" id="PTHR30603">
    <property type="entry name" value="RNA POLYMERASE SIGMA FACTOR RPO"/>
    <property type="match status" value="1"/>
</dbReference>
<dbReference type="InterPro" id="IPR014322">
    <property type="entry name" value="RNA_pol_sigma-B/F/G"/>
</dbReference>
<dbReference type="InterPro" id="IPR007630">
    <property type="entry name" value="RNA_pol_sigma70_r4"/>
</dbReference>
<accession>A0ABR7IA02</accession>
<evidence type="ECO:0000256" key="5">
    <source>
        <dbReference type="RuleBase" id="RU362124"/>
    </source>
</evidence>
<gene>
    <name evidence="8" type="primary">sigG</name>
    <name evidence="8" type="ORF">H8Z76_06950</name>
</gene>
<keyword evidence="1 5" id="KW-0805">Transcription regulation</keyword>
<keyword evidence="2 5" id="KW-0731">Sigma factor</keyword>
<proteinExistence type="inferred from homology"/>
<dbReference type="Pfam" id="PF04542">
    <property type="entry name" value="Sigma70_r2"/>
    <property type="match status" value="1"/>
</dbReference>
<keyword evidence="3 5" id="KW-0238">DNA-binding</keyword>
<evidence type="ECO:0000256" key="1">
    <source>
        <dbReference type="ARBA" id="ARBA00023015"/>
    </source>
</evidence>
<dbReference type="InterPro" id="IPR013325">
    <property type="entry name" value="RNA_pol_sigma_r2"/>
</dbReference>
<dbReference type="PIRSF" id="PIRSF000770">
    <property type="entry name" value="RNA_pol_sigma-SigE/K"/>
    <property type="match status" value="1"/>
</dbReference>
<dbReference type="InterPro" id="IPR013324">
    <property type="entry name" value="RNA_pol_sigma_r3/r4-like"/>
</dbReference>
<evidence type="ECO:0000259" key="6">
    <source>
        <dbReference type="PROSITE" id="PS00715"/>
    </source>
</evidence>
<comment type="caution">
    <text evidence="8">The sequence shown here is derived from an EMBL/GenBank/DDBJ whole genome shotgun (WGS) entry which is preliminary data.</text>
</comment>
<organism evidence="8 9">
    <name type="scientific">Roseburia yibonii</name>
    <dbReference type="NCBI Taxonomy" id="2763063"/>
    <lineage>
        <taxon>Bacteria</taxon>
        <taxon>Bacillati</taxon>
        <taxon>Bacillota</taxon>
        <taxon>Clostridia</taxon>
        <taxon>Lachnospirales</taxon>
        <taxon>Lachnospiraceae</taxon>
        <taxon>Roseburia</taxon>
    </lineage>
</organism>
<dbReference type="InterPro" id="IPR000943">
    <property type="entry name" value="RNA_pol_sigma70"/>
</dbReference>
<dbReference type="Proteomes" id="UP000621540">
    <property type="component" value="Unassembled WGS sequence"/>
</dbReference>
<dbReference type="Gene3D" id="1.20.120.1810">
    <property type="match status" value="1"/>
</dbReference>
<feature type="domain" description="RNA polymerase sigma-70" evidence="6">
    <location>
        <begin position="66"/>
        <end position="79"/>
    </location>
</feature>
<evidence type="ECO:0000259" key="7">
    <source>
        <dbReference type="PROSITE" id="PS00716"/>
    </source>
</evidence>
<sequence length="267" mass="30568">MAVYKVEICGVNTAKLPILSEDEKTELFSRIKQGDRFAREQYIKGNLRLVLSVIKRFANSNENVDDLFQIGCIGLMKSIDNFDDSIGVKFSTYAVPMIIGEIRRYLRDNNSIRVSRSLRDIAYKAIHAKELLTRTSMQEPTLEDIAKETGIDKDDILFALDAIQSPVSLYDPVYTDGGDALYVMDQISDKHNREDRWVESLSLNDAMKRLNTREHHIIKLRFFEGKTQMEVAEEIHISQAQVSRLEKSALKSMKTYLATDPICRKVP</sequence>
<dbReference type="CDD" id="cd06171">
    <property type="entry name" value="Sigma70_r4"/>
    <property type="match status" value="1"/>
</dbReference>
<keyword evidence="4 5" id="KW-0804">Transcription</keyword>
<dbReference type="PROSITE" id="PS00716">
    <property type="entry name" value="SIGMA70_2"/>
    <property type="match status" value="1"/>
</dbReference>
<evidence type="ECO:0000256" key="4">
    <source>
        <dbReference type="ARBA" id="ARBA00023163"/>
    </source>
</evidence>
<dbReference type="RefSeq" id="WP_022515677.1">
    <property type="nucleotide sequence ID" value="NZ_JACOQH010000004.1"/>
</dbReference>
<dbReference type="Gene3D" id="1.20.140.160">
    <property type="match status" value="1"/>
</dbReference>
<dbReference type="NCBIfam" id="TIGR02980">
    <property type="entry name" value="SigBFG"/>
    <property type="match status" value="1"/>
</dbReference>
<feature type="domain" description="RNA polymerase sigma-70" evidence="7">
    <location>
        <begin position="227"/>
        <end position="253"/>
    </location>
</feature>
<dbReference type="PANTHER" id="PTHR30603:SF17">
    <property type="entry name" value="RNA POLYMERASE SIGMA-G FACTOR"/>
    <property type="match status" value="1"/>
</dbReference>
<dbReference type="InterPro" id="IPR014284">
    <property type="entry name" value="RNA_pol_sigma-70_dom"/>
</dbReference>
<dbReference type="PROSITE" id="PS00715">
    <property type="entry name" value="SIGMA70_1"/>
    <property type="match status" value="1"/>
</dbReference>
<dbReference type="PRINTS" id="PR00046">
    <property type="entry name" value="SIGMA70FCT"/>
</dbReference>
<protein>
    <recommendedName>
        <fullName evidence="5">RNA polymerase sigma factor</fullName>
    </recommendedName>
</protein>
<evidence type="ECO:0000256" key="2">
    <source>
        <dbReference type="ARBA" id="ARBA00023082"/>
    </source>
</evidence>
<comment type="function">
    <text evidence="5">Sigma factors are initiation factors that promote the attachment of RNA polymerase to specific initiation sites and are then released.</text>
</comment>
<dbReference type="SUPFAM" id="SSF88659">
    <property type="entry name" value="Sigma3 and sigma4 domains of RNA polymerase sigma factors"/>
    <property type="match status" value="2"/>
</dbReference>
<dbReference type="EMBL" id="JACOQH010000004">
    <property type="protein sequence ID" value="MBC5753766.1"/>
    <property type="molecule type" value="Genomic_DNA"/>
</dbReference>
<dbReference type="Pfam" id="PF04545">
    <property type="entry name" value="Sigma70_r4"/>
    <property type="match status" value="1"/>
</dbReference>
<evidence type="ECO:0000313" key="9">
    <source>
        <dbReference type="Proteomes" id="UP000621540"/>
    </source>
</evidence>
<evidence type="ECO:0000313" key="8">
    <source>
        <dbReference type="EMBL" id="MBC5753766.1"/>
    </source>
</evidence>
<comment type="similarity">
    <text evidence="5">Belongs to the sigma-70 factor family.</text>
</comment>
<dbReference type="SUPFAM" id="SSF88946">
    <property type="entry name" value="Sigma2 domain of RNA polymerase sigma factors"/>
    <property type="match status" value="1"/>
</dbReference>